<keyword evidence="3" id="KW-0479">Metal-binding</keyword>
<reference evidence="6 7" key="1">
    <citation type="journal article" date="2023" name="Hortic Res">
        <title>The complete reference genome for grapevine (Vitis vinifera L.) genetics and breeding.</title>
        <authorList>
            <person name="Shi X."/>
            <person name="Cao S."/>
            <person name="Wang X."/>
            <person name="Huang S."/>
            <person name="Wang Y."/>
            <person name="Liu Z."/>
            <person name="Liu W."/>
            <person name="Leng X."/>
            <person name="Peng Y."/>
            <person name="Wang N."/>
            <person name="Wang Y."/>
            <person name="Ma Z."/>
            <person name="Xu X."/>
            <person name="Zhang F."/>
            <person name="Xue H."/>
            <person name="Zhong H."/>
            <person name="Wang Y."/>
            <person name="Zhang K."/>
            <person name="Velt A."/>
            <person name="Avia K."/>
            <person name="Holtgrawe D."/>
            <person name="Grimplet J."/>
            <person name="Matus J.T."/>
            <person name="Ware D."/>
            <person name="Wu X."/>
            <person name="Wang H."/>
            <person name="Liu C."/>
            <person name="Fang Y."/>
            <person name="Rustenholz C."/>
            <person name="Cheng Z."/>
            <person name="Xiao H."/>
            <person name="Zhou Y."/>
        </authorList>
    </citation>
    <scope>NUCLEOTIDE SEQUENCE [LARGE SCALE GENOMIC DNA]</scope>
    <source>
        <strain evidence="7">cv. Pinot noir / PN40024</strain>
        <tissue evidence="6">Leaf</tissue>
    </source>
</reference>
<keyword evidence="4" id="KW-0560">Oxidoreductase</keyword>
<evidence type="ECO:0000256" key="2">
    <source>
        <dbReference type="ARBA" id="ARBA00022617"/>
    </source>
</evidence>
<dbReference type="PANTHER" id="PTHR47955:SF8">
    <property type="entry name" value="CYTOCHROME P450 71D11-LIKE"/>
    <property type="match status" value="1"/>
</dbReference>
<dbReference type="Gene3D" id="1.10.630.10">
    <property type="entry name" value="Cytochrome P450"/>
    <property type="match status" value="1"/>
</dbReference>
<keyword evidence="7" id="KW-1185">Reference proteome</keyword>
<evidence type="ECO:0000256" key="5">
    <source>
        <dbReference type="ARBA" id="ARBA00023004"/>
    </source>
</evidence>
<organism evidence="6 7">
    <name type="scientific">Vitis vinifera</name>
    <name type="common">Grape</name>
    <dbReference type="NCBI Taxonomy" id="29760"/>
    <lineage>
        <taxon>Eukaryota</taxon>
        <taxon>Viridiplantae</taxon>
        <taxon>Streptophyta</taxon>
        <taxon>Embryophyta</taxon>
        <taxon>Tracheophyta</taxon>
        <taxon>Spermatophyta</taxon>
        <taxon>Magnoliopsida</taxon>
        <taxon>eudicotyledons</taxon>
        <taxon>Gunneridae</taxon>
        <taxon>Pentapetalae</taxon>
        <taxon>rosids</taxon>
        <taxon>Vitales</taxon>
        <taxon>Vitaceae</taxon>
        <taxon>Viteae</taxon>
        <taxon>Vitis</taxon>
    </lineage>
</organism>
<keyword evidence="5" id="KW-0408">Iron</keyword>
<dbReference type="Proteomes" id="UP001227230">
    <property type="component" value="Chromosome 10"/>
</dbReference>
<dbReference type="SUPFAM" id="SSF48264">
    <property type="entry name" value="Cytochrome P450"/>
    <property type="match status" value="1"/>
</dbReference>
<dbReference type="Pfam" id="PF00067">
    <property type="entry name" value="p450"/>
    <property type="match status" value="1"/>
</dbReference>
<keyword evidence="2" id="KW-0349">Heme</keyword>
<proteinExistence type="inferred from homology"/>
<name>A0ABY9CPU8_VITVI</name>
<evidence type="ECO:0000313" key="7">
    <source>
        <dbReference type="Proteomes" id="UP001227230"/>
    </source>
</evidence>
<protein>
    <submittedName>
        <fullName evidence="6">Uncharacterized protein</fullName>
    </submittedName>
</protein>
<evidence type="ECO:0000256" key="1">
    <source>
        <dbReference type="ARBA" id="ARBA00010617"/>
    </source>
</evidence>
<dbReference type="EMBL" id="CP126657">
    <property type="protein sequence ID" value="WJZ97094.1"/>
    <property type="molecule type" value="Genomic_DNA"/>
</dbReference>
<comment type="similarity">
    <text evidence="1">Belongs to the cytochrome P450 family.</text>
</comment>
<gene>
    <name evidence="6" type="ORF">VitviT2T_015728</name>
</gene>
<evidence type="ECO:0000256" key="3">
    <source>
        <dbReference type="ARBA" id="ARBA00022723"/>
    </source>
</evidence>
<dbReference type="PANTHER" id="PTHR47955">
    <property type="entry name" value="CYTOCHROME P450 FAMILY 71 PROTEIN"/>
    <property type="match status" value="1"/>
</dbReference>
<evidence type="ECO:0000256" key="4">
    <source>
        <dbReference type="ARBA" id="ARBA00023002"/>
    </source>
</evidence>
<accession>A0ABY9CPU8</accession>
<dbReference type="InterPro" id="IPR001128">
    <property type="entry name" value="Cyt_P450"/>
</dbReference>
<evidence type="ECO:0000313" key="6">
    <source>
        <dbReference type="EMBL" id="WJZ97094.1"/>
    </source>
</evidence>
<sequence length="146" mass="16560">MSFQISLQTLTSCSRLPINLTDKLSSCTFAIIAGAAFGEKCKDQDAFILVLKETLELLFGLCVTNMYPSVKWLDLISGMRYKIEKVFQRTDRILQNIVDEHRDKMQTEAGKLQGEENIVDVLLKIQQHGDHEFPLTDNNIKSNHTG</sequence>
<dbReference type="InterPro" id="IPR036396">
    <property type="entry name" value="Cyt_P450_sf"/>
</dbReference>